<name>A0ABQ1QML2_9RHOB</name>
<evidence type="ECO:0000256" key="2">
    <source>
        <dbReference type="ARBA" id="ARBA00022573"/>
    </source>
</evidence>
<comment type="pathway">
    <text evidence="1">Cofactor biosynthesis; adenosylcobalamin biosynthesis.</text>
</comment>
<proteinExistence type="predicted"/>
<reference evidence="10" key="1">
    <citation type="journal article" date="2019" name="Int. J. Syst. Evol. Microbiol.">
        <title>The Global Catalogue of Microorganisms (GCM) 10K type strain sequencing project: providing services to taxonomists for standard genome sequencing and annotation.</title>
        <authorList>
            <consortium name="The Broad Institute Genomics Platform"/>
            <consortium name="The Broad Institute Genome Sequencing Center for Infectious Disease"/>
            <person name="Wu L."/>
            <person name="Ma J."/>
        </authorList>
    </citation>
    <scope>NUCLEOTIDE SEQUENCE [LARGE SCALE GENOMIC DNA]</scope>
    <source>
        <strain evidence="10">CGMCC 1.12922</strain>
    </source>
</reference>
<dbReference type="EMBL" id="BMGI01000003">
    <property type="protein sequence ID" value="GGD36923.1"/>
    <property type="molecule type" value="Genomic_DNA"/>
</dbReference>
<dbReference type="Gene3D" id="3.30.950.10">
    <property type="entry name" value="Methyltransferase, Cobalt-precorrin-4 Transmethylase, Domain 2"/>
    <property type="match status" value="1"/>
</dbReference>
<evidence type="ECO:0000259" key="8">
    <source>
        <dbReference type="Pfam" id="PF11760"/>
    </source>
</evidence>
<dbReference type="Gene3D" id="3.40.1010.10">
    <property type="entry name" value="Cobalt-precorrin-4 Transmethylase, Domain 1"/>
    <property type="match status" value="1"/>
</dbReference>
<dbReference type="Proteomes" id="UP000617355">
    <property type="component" value="Unassembled WGS sequence"/>
</dbReference>
<dbReference type="InterPro" id="IPR000878">
    <property type="entry name" value="4pyrrol_Mease"/>
</dbReference>
<dbReference type="InterPro" id="IPR038029">
    <property type="entry name" value="GbiG_N_sf"/>
</dbReference>
<dbReference type="CDD" id="cd11646">
    <property type="entry name" value="Precorrin_3B_C17_MT"/>
    <property type="match status" value="1"/>
</dbReference>
<keyword evidence="2" id="KW-0169">Cobalamin biosynthesis</keyword>
<keyword evidence="3" id="KW-0489">Methyltransferase</keyword>
<dbReference type="Pfam" id="PF00590">
    <property type="entry name" value="TP_methylase"/>
    <property type="match status" value="1"/>
</dbReference>
<feature type="domain" description="CobE/GbiG C-terminal" evidence="7">
    <location>
        <begin position="198"/>
        <end position="316"/>
    </location>
</feature>
<keyword evidence="10" id="KW-1185">Reference proteome</keyword>
<gene>
    <name evidence="9" type="primary">cbiG/cobJ</name>
    <name evidence="9" type="ORF">GCM10011358_20840</name>
</gene>
<evidence type="ECO:0000256" key="4">
    <source>
        <dbReference type="ARBA" id="ARBA00022679"/>
    </source>
</evidence>
<evidence type="ECO:0000256" key="5">
    <source>
        <dbReference type="ARBA" id="ARBA00022691"/>
    </source>
</evidence>
<protein>
    <submittedName>
        <fullName evidence="9">Precorrin-3B C(17)-methyltransferase</fullName>
    </submittedName>
</protein>
<evidence type="ECO:0000259" key="7">
    <source>
        <dbReference type="Pfam" id="PF01890"/>
    </source>
</evidence>
<keyword evidence="5" id="KW-0949">S-adenosyl-L-methionine</keyword>
<sequence>MIALNRAGEATAHRIAAHLGARVHGREGRVDRADAHFPNALTHVRDLFAAGVPVIGVCASGILIRAVAPLLVDKTTEPPVLSVSDDGSVVIPLLGGHRGANRLARDIAEALGATAAVTTAGDVAIGVALDEPPLGYRLQNPGDAKAVMARLLSGAAPRVIGENIFDLEGDEKGPVDLVVTSAPLPGDSTRLVYHPQTYVLGIGCARDADPAELEALVTDTLAANELAPGAIAAIATIDLKADEPAVNALARKLAVPLRLFTADELEAQTPRLANPSEIVFAEVGCHGVSEAAAIAAAPGSALAVEKRKSANATCALSQSSKPVTAPAGRARGRLSIVGIGPGQSSWRTPEASRLIAEADELVGYGLYIDLLGPLVAGKPRRDFPLGAEEDRCRYALEEAAKGRNVALISSGDAGIYAMGALVFELMDRGPEAMGVSDAARRVEVISTPGVSALQAAAARSGAPLGHDFCAISLSDLLTPREDILRRLRAAAEGDFVIAFYNPVSKRRRTLLAEAREILLAHRPDETPVLLASSLGRPEEELRYRRLADLDVDEVDMLTVVLVGSSNSRLARLGEGPRMYTPRGYARKIDGDLA</sequence>
<comment type="caution">
    <text evidence="9">The sequence shown here is derived from an EMBL/GenBank/DDBJ whole genome shotgun (WGS) entry which is preliminary data.</text>
</comment>
<dbReference type="Pfam" id="PF01890">
    <property type="entry name" value="CbiG_C"/>
    <property type="match status" value="1"/>
</dbReference>
<dbReference type="PANTHER" id="PTHR47036:SF1">
    <property type="entry name" value="COBALT-FACTOR III C(17)-METHYLTRANSFERASE-RELATED"/>
    <property type="match status" value="1"/>
</dbReference>
<feature type="domain" description="Cobalamin synthesis G N-terminal" evidence="8">
    <location>
        <begin position="43"/>
        <end position="122"/>
    </location>
</feature>
<dbReference type="InterPro" id="IPR014776">
    <property type="entry name" value="4pyrrole_Mease_sub2"/>
</dbReference>
<dbReference type="NCBIfam" id="TIGR01466">
    <property type="entry name" value="cobJ_cbiH"/>
    <property type="match status" value="1"/>
</dbReference>
<feature type="domain" description="Tetrapyrrole methylase" evidence="6">
    <location>
        <begin position="334"/>
        <end position="549"/>
    </location>
</feature>
<dbReference type="InterPro" id="IPR021744">
    <property type="entry name" value="CbiG_N"/>
</dbReference>
<dbReference type="InterPro" id="IPR014777">
    <property type="entry name" value="4pyrrole_Mease_sub1"/>
</dbReference>
<keyword evidence="4" id="KW-0808">Transferase</keyword>
<evidence type="ECO:0000313" key="10">
    <source>
        <dbReference type="Proteomes" id="UP000617355"/>
    </source>
</evidence>
<dbReference type="Gene3D" id="3.30.420.180">
    <property type="entry name" value="CobE/GbiG C-terminal domain"/>
    <property type="match status" value="1"/>
</dbReference>
<dbReference type="InterPro" id="IPR002750">
    <property type="entry name" value="CobE/GbiG_C"/>
</dbReference>
<accession>A0ABQ1QML2</accession>
<dbReference type="Gene3D" id="3.40.50.11220">
    <property type="match status" value="1"/>
</dbReference>
<dbReference type="Pfam" id="PF11760">
    <property type="entry name" value="CbiG_N"/>
    <property type="match status" value="1"/>
</dbReference>
<dbReference type="SUPFAM" id="SSF53790">
    <property type="entry name" value="Tetrapyrrole methylase"/>
    <property type="match status" value="1"/>
</dbReference>
<evidence type="ECO:0000259" key="6">
    <source>
        <dbReference type="Pfam" id="PF00590"/>
    </source>
</evidence>
<dbReference type="InterPro" id="IPR035996">
    <property type="entry name" value="4pyrrol_Methylase_sf"/>
</dbReference>
<evidence type="ECO:0000313" key="9">
    <source>
        <dbReference type="EMBL" id="GGD36923.1"/>
    </source>
</evidence>
<evidence type="ECO:0000256" key="1">
    <source>
        <dbReference type="ARBA" id="ARBA00004953"/>
    </source>
</evidence>
<dbReference type="InterPro" id="IPR006363">
    <property type="entry name" value="Cbl_synth_CobJ/CibH_dom"/>
</dbReference>
<dbReference type="PANTHER" id="PTHR47036">
    <property type="entry name" value="COBALT-FACTOR III C(17)-METHYLTRANSFERASE-RELATED"/>
    <property type="match status" value="1"/>
</dbReference>
<dbReference type="SUPFAM" id="SSF159672">
    <property type="entry name" value="CbiG N-terminal domain-like"/>
    <property type="match status" value="1"/>
</dbReference>
<organism evidence="9 10">
    <name type="scientific">Sinisalibacter lacisalsi</name>
    <dbReference type="NCBI Taxonomy" id="1526570"/>
    <lineage>
        <taxon>Bacteria</taxon>
        <taxon>Pseudomonadati</taxon>
        <taxon>Pseudomonadota</taxon>
        <taxon>Alphaproteobacteria</taxon>
        <taxon>Rhodobacterales</taxon>
        <taxon>Roseobacteraceae</taxon>
        <taxon>Sinisalibacter</taxon>
    </lineage>
</organism>
<evidence type="ECO:0000256" key="3">
    <source>
        <dbReference type="ARBA" id="ARBA00022603"/>
    </source>
</evidence>
<dbReference type="SUPFAM" id="SSF159664">
    <property type="entry name" value="CobE/GbiG C-terminal domain-like"/>
    <property type="match status" value="1"/>
</dbReference>
<dbReference type="InterPro" id="IPR051810">
    <property type="entry name" value="Precorrin_MeTrfase"/>
</dbReference>
<dbReference type="InterPro" id="IPR036518">
    <property type="entry name" value="CobE/GbiG_C_sf"/>
</dbReference>